<accession>A0A4V4HD35</accession>
<dbReference type="AlphaFoldDB" id="A0A4V4HD35"/>
<dbReference type="OrthoDB" id="4951845at2759"/>
<protein>
    <recommendedName>
        <fullName evidence="1">GST N-terminal domain-containing protein</fullName>
    </recommendedName>
</protein>
<reference evidence="2 3" key="1">
    <citation type="journal article" date="2019" name="Nat. Ecol. Evol.">
        <title>Megaphylogeny resolves global patterns of mushroom evolution.</title>
        <authorList>
            <person name="Varga T."/>
            <person name="Krizsan K."/>
            <person name="Foldi C."/>
            <person name="Dima B."/>
            <person name="Sanchez-Garcia M."/>
            <person name="Sanchez-Ramirez S."/>
            <person name="Szollosi G.J."/>
            <person name="Szarkandi J.G."/>
            <person name="Papp V."/>
            <person name="Albert L."/>
            <person name="Andreopoulos W."/>
            <person name="Angelini C."/>
            <person name="Antonin V."/>
            <person name="Barry K.W."/>
            <person name="Bougher N.L."/>
            <person name="Buchanan P."/>
            <person name="Buyck B."/>
            <person name="Bense V."/>
            <person name="Catcheside P."/>
            <person name="Chovatia M."/>
            <person name="Cooper J."/>
            <person name="Damon W."/>
            <person name="Desjardin D."/>
            <person name="Finy P."/>
            <person name="Geml J."/>
            <person name="Haridas S."/>
            <person name="Hughes K."/>
            <person name="Justo A."/>
            <person name="Karasinski D."/>
            <person name="Kautmanova I."/>
            <person name="Kiss B."/>
            <person name="Kocsube S."/>
            <person name="Kotiranta H."/>
            <person name="LaButti K.M."/>
            <person name="Lechner B.E."/>
            <person name="Liimatainen K."/>
            <person name="Lipzen A."/>
            <person name="Lukacs Z."/>
            <person name="Mihaltcheva S."/>
            <person name="Morgado L.N."/>
            <person name="Niskanen T."/>
            <person name="Noordeloos M.E."/>
            <person name="Ohm R.A."/>
            <person name="Ortiz-Santana B."/>
            <person name="Ovrebo C."/>
            <person name="Racz N."/>
            <person name="Riley R."/>
            <person name="Savchenko A."/>
            <person name="Shiryaev A."/>
            <person name="Soop K."/>
            <person name="Spirin V."/>
            <person name="Szebenyi C."/>
            <person name="Tomsovsky M."/>
            <person name="Tulloss R.E."/>
            <person name="Uehling J."/>
            <person name="Grigoriev I.V."/>
            <person name="Vagvolgyi C."/>
            <person name="Papp T."/>
            <person name="Martin F.M."/>
            <person name="Miettinen O."/>
            <person name="Hibbett D.S."/>
            <person name="Nagy L.G."/>
        </authorList>
    </citation>
    <scope>NUCLEOTIDE SEQUENCE [LARGE SCALE GENOMIC DNA]</scope>
    <source>
        <strain evidence="2 3">CBS 962.96</strain>
    </source>
</reference>
<sequence>MDASNPIIFYDIASGPPVISFAPNPSKTRYALNFKEVHYRTEWVELPDVASVRKKLGSDAVRKHFDGSPFYTLPVIKDPSTGAVVGDTSHDRVYHT</sequence>
<name>A0A4V4HD35_DENBC</name>
<dbReference type="EMBL" id="ML179535">
    <property type="protein sequence ID" value="THU85665.1"/>
    <property type="molecule type" value="Genomic_DNA"/>
</dbReference>
<gene>
    <name evidence="2" type="ORF">K435DRAFT_763988</name>
</gene>
<organism evidence="2 3">
    <name type="scientific">Dendrothele bispora (strain CBS 962.96)</name>
    <dbReference type="NCBI Taxonomy" id="1314807"/>
    <lineage>
        <taxon>Eukaryota</taxon>
        <taxon>Fungi</taxon>
        <taxon>Dikarya</taxon>
        <taxon>Basidiomycota</taxon>
        <taxon>Agaricomycotina</taxon>
        <taxon>Agaricomycetes</taxon>
        <taxon>Agaricomycetidae</taxon>
        <taxon>Agaricales</taxon>
        <taxon>Agaricales incertae sedis</taxon>
        <taxon>Dendrothele</taxon>
    </lineage>
</organism>
<proteinExistence type="predicted"/>
<feature type="domain" description="GST N-terminal" evidence="1">
    <location>
        <begin position="23"/>
        <end position="89"/>
    </location>
</feature>
<dbReference type="Gene3D" id="3.40.30.10">
    <property type="entry name" value="Glutaredoxin"/>
    <property type="match status" value="1"/>
</dbReference>
<dbReference type="Proteomes" id="UP000297245">
    <property type="component" value="Unassembled WGS sequence"/>
</dbReference>
<dbReference type="Pfam" id="PF13409">
    <property type="entry name" value="GST_N_2"/>
    <property type="match status" value="1"/>
</dbReference>
<keyword evidence="3" id="KW-1185">Reference proteome</keyword>
<evidence type="ECO:0000313" key="2">
    <source>
        <dbReference type="EMBL" id="THU85665.1"/>
    </source>
</evidence>
<dbReference type="InterPro" id="IPR004045">
    <property type="entry name" value="Glutathione_S-Trfase_N"/>
</dbReference>
<evidence type="ECO:0000313" key="3">
    <source>
        <dbReference type="Proteomes" id="UP000297245"/>
    </source>
</evidence>
<evidence type="ECO:0000259" key="1">
    <source>
        <dbReference type="Pfam" id="PF13409"/>
    </source>
</evidence>